<keyword evidence="1" id="KW-0732">Signal</keyword>
<evidence type="ECO:0000313" key="3">
    <source>
        <dbReference type="EMBL" id="UQY42828.1"/>
    </source>
</evidence>
<protein>
    <submittedName>
        <fullName evidence="3">Type 1 fimbrial protein</fullName>
    </submittedName>
</protein>
<feature type="chain" id="PRO_5045425395" evidence="1">
    <location>
        <begin position="22"/>
        <end position="176"/>
    </location>
</feature>
<dbReference type="InterPro" id="IPR036937">
    <property type="entry name" value="Adhesion_dom_fimbrial_sf"/>
</dbReference>
<evidence type="ECO:0000313" key="4">
    <source>
        <dbReference type="Proteomes" id="UP001056635"/>
    </source>
</evidence>
<dbReference type="Pfam" id="PF00419">
    <property type="entry name" value="Fimbrial"/>
    <property type="match status" value="1"/>
</dbReference>
<proteinExistence type="predicted"/>
<name>A0ABY4R481_9GAMM</name>
<dbReference type="EMBL" id="CP082904">
    <property type="protein sequence ID" value="UQY42828.1"/>
    <property type="molecule type" value="Genomic_DNA"/>
</dbReference>
<organism evidence="3 4">
    <name type="scientific">Mixta hanseatica</name>
    <dbReference type="NCBI Taxonomy" id="2872648"/>
    <lineage>
        <taxon>Bacteria</taxon>
        <taxon>Pseudomonadati</taxon>
        <taxon>Pseudomonadota</taxon>
        <taxon>Gammaproteobacteria</taxon>
        <taxon>Enterobacterales</taxon>
        <taxon>Erwiniaceae</taxon>
        <taxon>Mixta</taxon>
    </lineage>
</organism>
<dbReference type="RefSeq" id="WP_249891483.1">
    <property type="nucleotide sequence ID" value="NZ_CP082904.1"/>
</dbReference>
<evidence type="ECO:0000256" key="1">
    <source>
        <dbReference type="SAM" id="SignalP"/>
    </source>
</evidence>
<dbReference type="PANTHER" id="PTHR33420">
    <property type="entry name" value="FIMBRIAL SUBUNIT ELFA-RELATED"/>
    <property type="match status" value="1"/>
</dbReference>
<dbReference type="Proteomes" id="UP001056635">
    <property type="component" value="Chromosome"/>
</dbReference>
<feature type="domain" description="Fimbrial-type adhesion" evidence="2">
    <location>
        <begin position="29"/>
        <end position="175"/>
    </location>
</feature>
<dbReference type="Gene3D" id="2.60.40.1090">
    <property type="entry name" value="Fimbrial-type adhesion domain"/>
    <property type="match status" value="1"/>
</dbReference>
<reference evidence="3" key="1">
    <citation type="submission" date="2021-09" db="EMBL/GenBank/DDBJ databases">
        <title>First case of bloodstream infection caused by Mixta hanseatica sp. nov., a member of the Erwiniaceae family.</title>
        <authorList>
            <person name="Both A."/>
            <person name="Huang J."/>
            <person name="Wenzel P."/>
            <person name="Aepfelbacher M."/>
            <person name="Rohde H."/>
            <person name="Christner M."/>
            <person name="Hentschke M."/>
        </authorList>
    </citation>
    <scope>NUCLEOTIDE SEQUENCE</scope>
    <source>
        <strain evidence="3">X22927</strain>
    </source>
</reference>
<keyword evidence="4" id="KW-1185">Reference proteome</keyword>
<feature type="signal peptide" evidence="1">
    <location>
        <begin position="1"/>
        <end position="21"/>
    </location>
</feature>
<sequence>MKKLSAISLSLLIAASSAAFAQGEGSVVHFNGHVTEPTCAIIPDNQNITLDTVGASAFDGVAVGESIESGARDFQIHVNCQAANLGNHVKLIMQASADTNQRQALKNLSSDSSGVGLEVFYNNEVLQPNSELDGTKITNLNKGDDNIAMKVRYARLGEDVTGGDVSADVTFVTEYR</sequence>
<dbReference type="InterPro" id="IPR000259">
    <property type="entry name" value="Adhesion_dom_fimbrial"/>
</dbReference>
<dbReference type="InterPro" id="IPR008966">
    <property type="entry name" value="Adhesion_dom_sf"/>
</dbReference>
<accession>A0ABY4R481</accession>
<dbReference type="PANTHER" id="PTHR33420:SF32">
    <property type="entry name" value="FIMBRIAL-LIKE PROTEIN"/>
    <property type="match status" value="1"/>
</dbReference>
<dbReference type="InterPro" id="IPR050263">
    <property type="entry name" value="Bact_Fimbrial_Adh_Pro"/>
</dbReference>
<gene>
    <name evidence="3" type="ORF">K6958_12955</name>
</gene>
<dbReference type="SUPFAM" id="SSF49401">
    <property type="entry name" value="Bacterial adhesins"/>
    <property type="match status" value="1"/>
</dbReference>
<evidence type="ECO:0000259" key="2">
    <source>
        <dbReference type="Pfam" id="PF00419"/>
    </source>
</evidence>